<dbReference type="AlphaFoldDB" id="A0A0P8BP47"/>
<name>A0A0P8BP47_9CYAN</name>
<dbReference type="InterPro" id="IPR051446">
    <property type="entry name" value="HTH_trans_reg/aminotransferase"/>
</dbReference>
<keyword evidence="3" id="KW-0805">Transcription regulation</keyword>
<dbReference type="Gene3D" id="3.40.640.10">
    <property type="entry name" value="Type I PLP-dependent aspartate aminotransferase-like (Major domain)"/>
    <property type="match status" value="1"/>
</dbReference>
<dbReference type="InterPro" id="IPR036390">
    <property type="entry name" value="WH_DNA-bd_sf"/>
</dbReference>
<organism evidence="7 8">
    <name type="scientific">Phormidesmis priestleyi Ana</name>
    <dbReference type="NCBI Taxonomy" id="1666911"/>
    <lineage>
        <taxon>Bacteria</taxon>
        <taxon>Bacillati</taxon>
        <taxon>Cyanobacteriota</taxon>
        <taxon>Cyanophyceae</taxon>
        <taxon>Leptolyngbyales</taxon>
        <taxon>Leptolyngbyaceae</taxon>
        <taxon>Phormidesmis</taxon>
    </lineage>
</organism>
<dbReference type="SUPFAM" id="SSF46785">
    <property type="entry name" value="Winged helix' DNA-binding domain"/>
    <property type="match status" value="1"/>
</dbReference>
<dbReference type="SMART" id="SM00345">
    <property type="entry name" value="HTH_GNTR"/>
    <property type="match status" value="1"/>
</dbReference>
<dbReference type="CDD" id="cd07377">
    <property type="entry name" value="WHTH_GntR"/>
    <property type="match status" value="1"/>
</dbReference>
<dbReference type="SUPFAM" id="SSF53383">
    <property type="entry name" value="PLP-dependent transferases"/>
    <property type="match status" value="1"/>
</dbReference>
<dbReference type="PANTHER" id="PTHR46577">
    <property type="entry name" value="HTH-TYPE TRANSCRIPTIONAL REGULATORY PROTEIN GABR"/>
    <property type="match status" value="1"/>
</dbReference>
<comment type="similarity">
    <text evidence="1">In the C-terminal section; belongs to the class-I pyridoxal-phosphate-dependent aminotransferase family.</text>
</comment>
<dbReference type="Pfam" id="PF00155">
    <property type="entry name" value="Aminotran_1_2"/>
    <property type="match status" value="1"/>
</dbReference>
<proteinExistence type="inferred from homology"/>
<dbReference type="GO" id="GO:0003700">
    <property type="term" value="F:DNA-binding transcription factor activity"/>
    <property type="evidence" value="ECO:0007669"/>
    <property type="project" value="InterPro"/>
</dbReference>
<dbReference type="Proteomes" id="UP000050465">
    <property type="component" value="Unassembled WGS sequence"/>
</dbReference>
<dbReference type="InterPro" id="IPR036388">
    <property type="entry name" value="WH-like_DNA-bd_sf"/>
</dbReference>
<dbReference type="PATRIC" id="fig|1666911.3.peg.574"/>
<keyword evidence="4" id="KW-0238">DNA-binding</keyword>
<evidence type="ECO:0000256" key="2">
    <source>
        <dbReference type="ARBA" id="ARBA00022898"/>
    </source>
</evidence>
<gene>
    <name evidence="7" type="ORF">HLUCCA11_08930</name>
</gene>
<dbReference type="GO" id="GO:0003677">
    <property type="term" value="F:DNA binding"/>
    <property type="evidence" value="ECO:0007669"/>
    <property type="project" value="UniProtKB-KW"/>
</dbReference>
<dbReference type="InterPro" id="IPR015424">
    <property type="entry name" value="PyrdxlP-dep_Trfase"/>
</dbReference>
<dbReference type="InterPro" id="IPR015421">
    <property type="entry name" value="PyrdxlP-dep_Trfase_major"/>
</dbReference>
<evidence type="ECO:0000256" key="1">
    <source>
        <dbReference type="ARBA" id="ARBA00005384"/>
    </source>
</evidence>
<sequence length="498" mass="54769">MKIPLNRQAKQPIYLQIRDRINHLIQTGHLAPNTQLPSIRTLAQTTQVNKLTVLEAYSRLEADGLVRVKQGAGFFINAPQPPATAVPTATFNPAQKVILPTQGINAFPDIYAASLHSHARPGYIDFGLGFPQPTGLEDFQRLARRAMKESHTFFHPGDPQGDVELRKQISLILIQQGLEVSPESLIVTSGSMQALSLLAHHFVAPGDCVIIEAPTYHGFLSILQQRGAKIVGIPMTPQGMNLALLEQYLQSHCPKLIYTISTLHNPTGITTSVEHRKKLLALAQRHHCLVIEDNAYEPLSFEITPPPIKAFDAADSVIYVGTFSKTLMPGLRVGYMAITGAQREALIEQKLLHDFHSSAASQAIVKEYLASGHYRRRLSHLRGLHRTHRDYMVQALVKYFPPSVTWTVPNGGTFLWIQLPDSVSLQALCHLAAEKKVLVGSGAAFFPTRAGYPALRLNFSLPPEATDRGIQILGNILKAQLSCPVSGQDNCASLWASL</sequence>
<dbReference type="PANTHER" id="PTHR46577:SF2">
    <property type="entry name" value="TRANSCRIPTIONAL REGULATORY PROTEIN"/>
    <property type="match status" value="1"/>
</dbReference>
<comment type="caution">
    <text evidence="7">The sequence shown here is derived from an EMBL/GenBank/DDBJ whole genome shotgun (WGS) entry which is preliminary data.</text>
</comment>
<dbReference type="InterPro" id="IPR004839">
    <property type="entry name" value="Aminotransferase_I/II_large"/>
</dbReference>
<dbReference type="InterPro" id="IPR000524">
    <property type="entry name" value="Tscrpt_reg_HTH_GntR"/>
</dbReference>
<dbReference type="CDD" id="cd00609">
    <property type="entry name" value="AAT_like"/>
    <property type="match status" value="1"/>
</dbReference>
<dbReference type="Gene3D" id="3.90.1150.10">
    <property type="entry name" value="Aspartate Aminotransferase, domain 1"/>
    <property type="match status" value="1"/>
</dbReference>
<evidence type="ECO:0000256" key="3">
    <source>
        <dbReference type="ARBA" id="ARBA00023015"/>
    </source>
</evidence>
<dbReference type="GO" id="GO:0030170">
    <property type="term" value="F:pyridoxal phosphate binding"/>
    <property type="evidence" value="ECO:0007669"/>
    <property type="project" value="InterPro"/>
</dbReference>
<protein>
    <submittedName>
        <fullName evidence="7">Transcriptional regulator</fullName>
    </submittedName>
</protein>
<evidence type="ECO:0000313" key="8">
    <source>
        <dbReference type="Proteomes" id="UP000050465"/>
    </source>
</evidence>
<evidence type="ECO:0000259" key="6">
    <source>
        <dbReference type="PROSITE" id="PS50949"/>
    </source>
</evidence>
<feature type="domain" description="HTH gntR-type" evidence="6">
    <location>
        <begin position="11"/>
        <end position="79"/>
    </location>
</feature>
<accession>A0A0P8BP47</accession>
<dbReference type="InterPro" id="IPR015422">
    <property type="entry name" value="PyrdxlP-dep_Trfase_small"/>
</dbReference>
<dbReference type="EMBL" id="LJZR01000010">
    <property type="protein sequence ID" value="KPQ35679.1"/>
    <property type="molecule type" value="Genomic_DNA"/>
</dbReference>
<dbReference type="PROSITE" id="PS50949">
    <property type="entry name" value="HTH_GNTR"/>
    <property type="match status" value="1"/>
</dbReference>
<dbReference type="Gene3D" id="1.10.10.10">
    <property type="entry name" value="Winged helix-like DNA-binding domain superfamily/Winged helix DNA-binding domain"/>
    <property type="match status" value="1"/>
</dbReference>
<evidence type="ECO:0000313" key="7">
    <source>
        <dbReference type="EMBL" id="KPQ35679.1"/>
    </source>
</evidence>
<dbReference type="STRING" id="1666911.HLUCCA11_08930"/>
<evidence type="ECO:0000256" key="4">
    <source>
        <dbReference type="ARBA" id="ARBA00023125"/>
    </source>
</evidence>
<keyword evidence="2" id="KW-0663">Pyridoxal phosphate</keyword>
<dbReference type="Pfam" id="PF00392">
    <property type="entry name" value="GntR"/>
    <property type="match status" value="1"/>
</dbReference>
<reference evidence="7 8" key="1">
    <citation type="submission" date="2015-09" db="EMBL/GenBank/DDBJ databases">
        <title>Identification and resolution of microdiversity through metagenomic sequencing of parallel consortia.</title>
        <authorList>
            <person name="Nelson W.C."/>
            <person name="Romine M.F."/>
            <person name="Lindemann S.R."/>
        </authorList>
    </citation>
    <scope>NUCLEOTIDE SEQUENCE [LARGE SCALE GENOMIC DNA]</scope>
    <source>
        <strain evidence="7">Ana</strain>
    </source>
</reference>
<keyword evidence="5" id="KW-0804">Transcription</keyword>
<evidence type="ECO:0000256" key="5">
    <source>
        <dbReference type="ARBA" id="ARBA00023163"/>
    </source>
</evidence>